<comment type="similarity">
    <text evidence="1">Belongs to the short-chain dehydrogenases/reductases (SDR) family.</text>
</comment>
<dbReference type="GO" id="GO:0016491">
    <property type="term" value="F:oxidoreductase activity"/>
    <property type="evidence" value="ECO:0007669"/>
    <property type="project" value="UniProtKB-KW"/>
</dbReference>
<dbReference type="PANTHER" id="PTHR24321:SF8">
    <property type="entry name" value="ESTRADIOL 17-BETA-DEHYDROGENASE 8-RELATED"/>
    <property type="match status" value="1"/>
</dbReference>
<dbReference type="InterPro" id="IPR036291">
    <property type="entry name" value="NAD(P)-bd_dom_sf"/>
</dbReference>
<dbReference type="CDD" id="cd05233">
    <property type="entry name" value="SDR_c"/>
    <property type="match status" value="1"/>
</dbReference>
<accession>A0A7T1WS10</accession>
<name>A0A7T1WS10_9ACTN</name>
<proteinExistence type="inferred from homology"/>
<reference evidence="4" key="1">
    <citation type="submission" date="2020-02" db="EMBL/GenBank/DDBJ databases">
        <title>Streptomyces sp. ASO4wet.</title>
        <authorList>
            <person name="Risdian C."/>
            <person name="Landwehr W."/>
            <person name="Schupp P."/>
            <person name="Wink J."/>
        </authorList>
    </citation>
    <scope>NUCLEOTIDE SEQUENCE [LARGE SCALE GENOMIC DNA]</scope>
    <source>
        <strain evidence="4">ASO4wet</strain>
    </source>
</reference>
<keyword evidence="4" id="KW-1185">Reference proteome</keyword>
<dbReference type="AlphaFoldDB" id="A0A7T1WS10"/>
<protein>
    <submittedName>
        <fullName evidence="3">SDR family oxidoreductase</fullName>
    </submittedName>
</protein>
<keyword evidence="2" id="KW-0560">Oxidoreductase</keyword>
<dbReference type="SUPFAM" id="SSF51735">
    <property type="entry name" value="NAD(P)-binding Rossmann-fold domains"/>
    <property type="match status" value="1"/>
</dbReference>
<evidence type="ECO:0000313" key="4">
    <source>
        <dbReference type="Proteomes" id="UP000595046"/>
    </source>
</evidence>
<dbReference type="Proteomes" id="UP000595046">
    <property type="component" value="Chromosome"/>
</dbReference>
<evidence type="ECO:0000256" key="2">
    <source>
        <dbReference type="ARBA" id="ARBA00023002"/>
    </source>
</evidence>
<dbReference type="PANTHER" id="PTHR24321">
    <property type="entry name" value="DEHYDROGENASES, SHORT CHAIN"/>
    <property type="match status" value="1"/>
</dbReference>
<dbReference type="PRINTS" id="PR00081">
    <property type="entry name" value="GDHRDH"/>
</dbReference>
<sequence>MSKTISLDGSVAVVTGGAVGIGAVYVEGMARAGASVLATDIDEVAAIALAKRLQADGLQVESMRMDVTDPAQIDEALRFAQATFGGVDILVNNAALFTTLLPMRPFTEIESEDWARVMKVNVEAPFLCAKAALPYLRQSGRGRIINISSTTALTGAPTLLHYITSKGAVIALTRALAREVGGDAITVNNIAPGLTSSPTALSTVDAERFDAAAATRAVKRHQQPEDLVGTLLFLASEASSFVTGQTHVVDGGAFLQ</sequence>
<gene>
    <name evidence="3" type="ORF">G4Z16_01280</name>
</gene>
<dbReference type="InterPro" id="IPR002347">
    <property type="entry name" value="SDR_fam"/>
</dbReference>
<dbReference type="PRINTS" id="PR00080">
    <property type="entry name" value="SDRFAMILY"/>
</dbReference>
<dbReference type="Pfam" id="PF13561">
    <property type="entry name" value="adh_short_C2"/>
    <property type="match status" value="1"/>
</dbReference>
<organism evidence="3 4">
    <name type="scientific">Streptomyces bathyalis</name>
    <dbReference type="NCBI Taxonomy" id="2710756"/>
    <lineage>
        <taxon>Bacteria</taxon>
        <taxon>Bacillati</taxon>
        <taxon>Actinomycetota</taxon>
        <taxon>Actinomycetes</taxon>
        <taxon>Kitasatosporales</taxon>
        <taxon>Streptomycetaceae</taxon>
        <taxon>Streptomyces</taxon>
    </lineage>
</organism>
<evidence type="ECO:0000313" key="3">
    <source>
        <dbReference type="EMBL" id="QPP05245.1"/>
    </source>
</evidence>
<dbReference type="RefSeq" id="WP_197348750.1">
    <property type="nucleotide sequence ID" value="NZ_CP048882.1"/>
</dbReference>
<dbReference type="Gene3D" id="3.40.50.720">
    <property type="entry name" value="NAD(P)-binding Rossmann-like Domain"/>
    <property type="match status" value="1"/>
</dbReference>
<dbReference type="KEGG" id="sbat:G4Z16_01280"/>
<evidence type="ECO:0000256" key="1">
    <source>
        <dbReference type="ARBA" id="ARBA00006484"/>
    </source>
</evidence>
<dbReference type="FunFam" id="3.40.50.720:FF:000084">
    <property type="entry name" value="Short-chain dehydrogenase reductase"/>
    <property type="match status" value="1"/>
</dbReference>
<dbReference type="EMBL" id="CP048882">
    <property type="protein sequence ID" value="QPP05245.1"/>
    <property type="molecule type" value="Genomic_DNA"/>
</dbReference>